<dbReference type="AlphaFoldDB" id="A0A7R8H7C9"/>
<evidence type="ECO:0000313" key="2">
    <source>
        <dbReference type="Proteomes" id="UP000675881"/>
    </source>
</evidence>
<evidence type="ECO:0000313" key="1">
    <source>
        <dbReference type="EMBL" id="CAF2918389.1"/>
    </source>
</evidence>
<sequence>MLQIHNNRSSHQTFSSVPRKLKKTNVYLPNSNFETPEQERSIINKFDGPLKNELGLKIYRKSSTTKEVCKNKLNVILTGANRDITQPTIKSICSKKGKENCQTMNGRDYYQILSFPWSLKLIKDQQKDSFPIPNVTLK</sequence>
<reference evidence="1" key="1">
    <citation type="submission" date="2021-02" db="EMBL/GenBank/DDBJ databases">
        <authorList>
            <person name="Bekaert M."/>
        </authorList>
    </citation>
    <scope>NUCLEOTIDE SEQUENCE</scope>
    <source>
        <strain evidence="1">IoA-00</strain>
    </source>
</reference>
<keyword evidence="2" id="KW-1185">Reference proteome</keyword>
<dbReference type="EMBL" id="HG994583">
    <property type="protein sequence ID" value="CAF2918389.1"/>
    <property type="molecule type" value="Genomic_DNA"/>
</dbReference>
<name>A0A7R8H7C9_LEPSM</name>
<accession>A0A7R8H7C9</accession>
<organism evidence="1 2">
    <name type="scientific">Lepeophtheirus salmonis</name>
    <name type="common">Salmon louse</name>
    <name type="synonym">Caligus salmonis</name>
    <dbReference type="NCBI Taxonomy" id="72036"/>
    <lineage>
        <taxon>Eukaryota</taxon>
        <taxon>Metazoa</taxon>
        <taxon>Ecdysozoa</taxon>
        <taxon>Arthropoda</taxon>
        <taxon>Crustacea</taxon>
        <taxon>Multicrustacea</taxon>
        <taxon>Hexanauplia</taxon>
        <taxon>Copepoda</taxon>
        <taxon>Siphonostomatoida</taxon>
        <taxon>Caligidae</taxon>
        <taxon>Lepeophtheirus</taxon>
    </lineage>
</organism>
<protein>
    <submittedName>
        <fullName evidence="1">(salmon louse) hypothetical protein</fullName>
    </submittedName>
</protein>
<proteinExistence type="predicted"/>
<dbReference type="Proteomes" id="UP000675881">
    <property type="component" value="Chromosome 4"/>
</dbReference>
<gene>
    <name evidence="1" type="ORF">LSAA_8740</name>
</gene>